<evidence type="ECO:0000256" key="1">
    <source>
        <dbReference type="ARBA" id="ARBA00004305"/>
    </source>
</evidence>
<comment type="caution">
    <text evidence="11">The sequence shown here is derived from an EMBL/GenBank/DDBJ whole genome shotgun (WGS) entry which is preliminary data.</text>
</comment>
<dbReference type="PANTHER" id="PTHR21294">
    <property type="entry name" value="ELECTRON TRANSFER FLAVOPROTEIN BETA-SUBUNIT"/>
    <property type="match status" value="1"/>
</dbReference>
<keyword evidence="4" id="KW-0813">Transport</keyword>
<evidence type="ECO:0000256" key="8">
    <source>
        <dbReference type="SAM" id="Phobius"/>
    </source>
</evidence>
<evidence type="ECO:0000256" key="6">
    <source>
        <dbReference type="ARBA" id="ARBA00045835"/>
    </source>
</evidence>
<name>A0A0V1CML0_TRIBR</name>
<feature type="transmembrane region" description="Helical" evidence="8">
    <location>
        <begin position="286"/>
        <end position="309"/>
    </location>
</feature>
<dbReference type="InterPro" id="IPR000049">
    <property type="entry name" value="ET-Flavoprotein_bsu_CS"/>
</dbReference>
<dbReference type="FunFam" id="3.40.50.620:FF:000011">
    <property type="entry name" value="Electron transfer flavoprotein subunit beta"/>
    <property type="match status" value="1"/>
</dbReference>
<dbReference type="GO" id="GO:0009055">
    <property type="term" value="F:electron transfer activity"/>
    <property type="evidence" value="ECO:0007669"/>
    <property type="project" value="InterPro"/>
</dbReference>
<dbReference type="EMBL" id="JYDI01000161">
    <property type="protein sequence ID" value="KRY49987.1"/>
    <property type="molecule type" value="Genomic_DNA"/>
</dbReference>
<accession>A0A0V1CML0</accession>
<dbReference type="InterPro" id="IPR033948">
    <property type="entry name" value="ETF_beta_N"/>
</dbReference>
<organism evidence="11 12">
    <name type="scientific">Trichinella britovi</name>
    <name type="common">Parasitic roundworm</name>
    <dbReference type="NCBI Taxonomy" id="45882"/>
    <lineage>
        <taxon>Eukaryota</taxon>
        <taxon>Metazoa</taxon>
        <taxon>Ecdysozoa</taxon>
        <taxon>Nematoda</taxon>
        <taxon>Enoplea</taxon>
        <taxon>Dorylaimia</taxon>
        <taxon>Trichinellida</taxon>
        <taxon>Trichinellidae</taxon>
        <taxon>Trichinella</taxon>
    </lineage>
</organism>
<evidence type="ECO:0000259" key="10">
    <source>
        <dbReference type="SMART" id="SM00893"/>
    </source>
</evidence>
<keyword evidence="5" id="KW-0249">Electron transport</keyword>
<evidence type="ECO:0000256" key="3">
    <source>
        <dbReference type="ARBA" id="ARBA00016797"/>
    </source>
</evidence>
<evidence type="ECO:0000256" key="4">
    <source>
        <dbReference type="ARBA" id="ARBA00022448"/>
    </source>
</evidence>
<keyword evidence="8" id="KW-0812">Transmembrane</keyword>
<dbReference type="GO" id="GO:0033539">
    <property type="term" value="P:fatty acid beta-oxidation using acyl-CoA dehydrogenase"/>
    <property type="evidence" value="ECO:0007669"/>
    <property type="project" value="TreeGrafter"/>
</dbReference>
<dbReference type="Proteomes" id="UP000054653">
    <property type="component" value="Unassembled WGS sequence"/>
</dbReference>
<dbReference type="SUPFAM" id="SSF52402">
    <property type="entry name" value="Adenine nucleotide alpha hydrolases-like"/>
    <property type="match status" value="1"/>
</dbReference>
<evidence type="ECO:0000313" key="12">
    <source>
        <dbReference type="Proteomes" id="UP000054653"/>
    </source>
</evidence>
<sequence length="907" mass="102425">MLRAIHATLLLVVFVNGLENRTRSTKQRRIWHEDRWAHKRKFYCDSAYLKLDFVCDLDHQLSHTEAEILNRSLVKKFTHCFAQNVTDSSKYAMGILLTNQLVLDDVSRCNRSGSAKQKNRSLHSHTGDMNKIAMDTLNRMANFLRQRWTHDKKSNCSTDILVLLAKKFILCYEGELITVEGTSLQPLAAVTFSQRLRAIISEKTALEIIKRYLNRQSTSNKSYSTGMTVLLKVLQGLDELVTEKSVEHGINLNSNNNNYSSNNNNNNNSIIKPSELESTVQAAIPMWAIILFFVSIILTCLCAIVGHWINSDGQPWCNLFQSHSSYRNVSLSAHAAGNQDWRAGFGGGLIHAGGNADRVSPFFMRRPASSASMNHNTPAVQFSSNRCNRGQPANQHRSKKNLIGGLALSRWHVRQERMAASNTPIRTKSGITHKQLDGEMQYKDNIGYKNLTVNLYCIGRQVKHMSLRVLVSVKRVIDYAVKIRVKNDKSGVVTEGVKHSINPFDEIALEEAIRMKEQKNAAEVIAVSCGPPSSQDILRHALALGVDKAIHVEVDAKQYEHVEPLHVAKILQCIVKEEDINLVMLGKQAIDDDCNQTGQMLSALLNWSQAIFASKVEVNAPDYVTVTREIDGGLETVRCKLPSVITTDLRLNTPRYATLPNIMKAKKKPLVKKSVAELGITIKPHKQIIEVSEPPPRKVGQLVGSVQELPLVMKTFGVAFCFFISFILPVWMEENKLKEARIVASKQILSSYAVEKKELIVIYHLYNIGGQAALNVELRDENFSPNHFQFLKGSNVIRWSRIPVGVNVTHGFFVVPQDYGRMNFTAAEITYHSGEENTKRRKSYTTIKGEDIIYRLKDYDRRFEQHYGDWILFVLMILPSLLVPAMLWLKSRQKYGTIPAQDECLSV</sequence>
<dbReference type="GO" id="GO:0005759">
    <property type="term" value="C:mitochondrial matrix"/>
    <property type="evidence" value="ECO:0007669"/>
    <property type="project" value="UniProtKB-SubCell"/>
</dbReference>
<gene>
    <name evidence="11" type="primary">Etfb</name>
    <name evidence="11" type="ORF">T03_1380</name>
</gene>
<evidence type="ECO:0000256" key="5">
    <source>
        <dbReference type="ARBA" id="ARBA00022982"/>
    </source>
</evidence>
<feature type="domain" description="Electron transfer flavoprotein alpha/beta-subunit N-terminal" evidence="10">
    <location>
        <begin position="489"/>
        <end position="682"/>
    </location>
</feature>
<comment type="similarity">
    <text evidence="2">Belongs to the ETF beta-subunit/FixA family.</text>
</comment>
<dbReference type="InterPro" id="IPR014729">
    <property type="entry name" value="Rossmann-like_a/b/a_fold"/>
</dbReference>
<dbReference type="PANTHER" id="PTHR21294:SF8">
    <property type="entry name" value="ELECTRON TRANSFER FLAVOPROTEIN SUBUNIT BETA"/>
    <property type="match status" value="1"/>
</dbReference>
<feature type="signal peptide" evidence="9">
    <location>
        <begin position="1"/>
        <end position="17"/>
    </location>
</feature>
<dbReference type="Gene3D" id="3.40.50.620">
    <property type="entry name" value="HUPs"/>
    <property type="match status" value="1"/>
</dbReference>
<dbReference type="Pfam" id="PF05753">
    <property type="entry name" value="TRAP_beta"/>
    <property type="match status" value="1"/>
</dbReference>
<reference evidence="11 12" key="1">
    <citation type="submission" date="2015-01" db="EMBL/GenBank/DDBJ databases">
        <title>Evolution of Trichinella species and genotypes.</title>
        <authorList>
            <person name="Korhonen P.K."/>
            <person name="Edoardo P."/>
            <person name="Giuseppe L.R."/>
            <person name="Gasser R.B."/>
        </authorList>
    </citation>
    <scope>NUCLEOTIDE SEQUENCE [LARGE SCALE GENOMIC DNA]</scope>
    <source>
        <strain evidence="11">ISS120</strain>
    </source>
</reference>
<evidence type="ECO:0000313" key="11">
    <source>
        <dbReference type="EMBL" id="KRY49987.1"/>
    </source>
</evidence>
<dbReference type="OrthoDB" id="276685at2759"/>
<dbReference type="PROSITE" id="PS01065">
    <property type="entry name" value="ETF_BETA"/>
    <property type="match status" value="1"/>
</dbReference>
<keyword evidence="12" id="KW-1185">Reference proteome</keyword>
<protein>
    <recommendedName>
        <fullName evidence="3">Electron transfer flavoprotein subunit beta</fullName>
    </recommendedName>
</protein>
<comment type="function">
    <text evidence="6">Heterodimeric electron transfer flavoprotein that accepts electrons from several mitochondrial dehydrogenases, including acyl-CoA dehydrogenases, glutaryl-CoA and sarcosine dehydrogenase. It transfers the electrons to the main mitochondrial respiratory chain via ETF-ubiquinone oxidoreductase. Required for normal mitochondrial fatty acid oxidation and normal amino acid metabolism. ETFB binds an AMP molecule that probably has a purely structural role.</text>
</comment>
<dbReference type="STRING" id="45882.A0A0V1CML0"/>
<comment type="subcellular location">
    <subcellularLocation>
        <location evidence="1">Mitochondrion matrix</location>
    </subcellularLocation>
</comment>
<comment type="subunit">
    <text evidence="7">Heterodimer composed of ETFA and ETFB. Identified in a complex that contains ETFA, ETFB and ETFRF1. Interacts with ACADM.</text>
</comment>
<evidence type="ECO:0000256" key="9">
    <source>
        <dbReference type="SAM" id="SignalP"/>
    </source>
</evidence>
<proteinExistence type="inferred from homology"/>
<dbReference type="InterPro" id="IPR014730">
    <property type="entry name" value="ETF_a/b_N"/>
</dbReference>
<dbReference type="InterPro" id="IPR012255">
    <property type="entry name" value="ETF_b"/>
</dbReference>
<evidence type="ECO:0000256" key="7">
    <source>
        <dbReference type="ARBA" id="ARBA00046893"/>
    </source>
</evidence>
<evidence type="ECO:0000256" key="2">
    <source>
        <dbReference type="ARBA" id="ARBA00007557"/>
    </source>
</evidence>
<feature type="transmembrane region" description="Helical" evidence="8">
    <location>
        <begin position="870"/>
        <end position="889"/>
    </location>
</feature>
<keyword evidence="8" id="KW-0472">Membrane</keyword>
<dbReference type="CDD" id="cd01714">
    <property type="entry name" value="ETF_beta"/>
    <property type="match status" value="1"/>
</dbReference>
<dbReference type="GO" id="GO:0009063">
    <property type="term" value="P:amino acid catabolic process"/>
    <property type="evidence" value="ECO:0007669"/>
    <property type="project" value="TreeGrafter"/>
</dbReference>
<keyword evidence="8" id="KW-1133">Transmembrane helix</keyword>
<keyword evidence="9" id="KW-0732">Signal</keyword>
<dbReference type="AlphaFoldDB" id="A0A0V1CML0"/>
<dbReference type="SMART" id="SM00893">
    <property type="entry name" value="ETF"/>
    <property type="match status" value="1"/>
</dbReference>
<feature type="chain" id="PRO_5006876058" description="Electron transfer flavoprotein subunit beta" evidence="9">
    <location>
        <begin position="18"/>
        <end position="907"/>
    </location>
</feature>
<feature type="transmembrane region" description="Helical" evidence="8">
    <location>
        <begin position="711"/>
        <end position="732"/>
    </location>
</feature>
<dbReference type="Pfam" id="PF01012">
    <property type="entry name" value="ETF"/>
    <property type="match status" value="1"/>
</dbReference>